<organism evidence="5 6">
    <name type="scientific">Spongiibacter nanhainus</name>
    <dbReference type="NCBI Taxonomy" id="2794344"/>
    <lineage>
        <taxon>Bacteria</taxon>
        <taxon>Pseudomonadati</taxon>
        <taxon>Pseudomonadota</taxon>
        <taxon>Gammaproteobacteria</taxon>
        <taxon>Cellvibrionales</taxon>
        <taxon>Spongiibacteraceae</taxon>
        <taxon>Spongiibacter</taxon>
    </lineage>
</organism>
<dbReference type="RefSeq" id="WP_198570346.1">
    <property type="nucleotide sequence ID" value="NZ_CP066167.1"/>
</dbReference>
<protein>
    <submittedName>
        <fullName evidence="5">Class I SAM-dependent methyltransferase</fullName>
    </submittedName>
</protein>
<dbReference type="CDD" id="cd02440">
    <property type="entry name" value="AdoMet_MTases"/>
    <property type="match status" value="1"/>
</dbReference>
<feature type="domain" description="Methyltransferase small" evidence="4">
    <location>
        <begin position="170"/>
        <end position="340"/>
    </location>
</feature>
<keyword evidence="2 5" id="KW-0808">Transferase</keyword>
<keyword evidence="6" id="KW-1185">Reference proteome</keyword>
<keyword evidence="1 5" id="KW-0489">Methyltransferase</keyword>
<dbReference type="GO" id="GO:0032259">
    <property type="term" value="P:methylation"/>
    <property type="evidence" value="ECO:0007669"/>
    <property type="project" value="UniProtKB-KW"/>
</dbReference>
<evidence type="ECO:0000313" key="6">
    <source>
        <dbReference type="Proteomes" id="UP000596063"/>
    </source>
</evidence>
<evidence type="ECO:0000256" key="1">
    <source>
        <dbReference type="ARBA" id="ARBA00022603"/>
    </source>
</evidence>
<dbReference type="EMBL" id="CP066167">
    <property type="protein sequence ID" value="QQD18860.1"/>
    <property type="molecule type" value="Genomic_DNA"/>
</dbReference>
<name>A0A7T4URX5_9GAMM</name>
<keyword evidence="3" id="KW-0949">S-adenosyl-L-methionine</keyword>
<sequence>MVTDPCLEVLCGQFADCNAPLWWLVDEHGAGCHPPAPAGDWLAITNRCDVASQLESYGYSVSVGDFVLPTEPPPATVCYRVSKEKPLVHYLINRALAALPLGGELVLTGAKNEGLKTYADKAARLVSGGKSLKKLGKDVYLAVIVKNAEPSEWLPDSDYTELRVIDETLGLVSKPGVYGWNKIDKGSALLVSCIPQALQRSGQVPQRVADLGCGYGYLPVAAQADLGEAHWLLTDNNATALMACRRNIERHGIDADIALADCAEGLSGPVDMLLCNPPFHQGFAVEGELTERFLTAARRLLRPGGCALFVVNQFIPLPRKAEALFADCQLLGEGQGFKVYCLSQPR</sequence>
<gene>
    <name evidence="5" type="ORF">I6N98_03060</name>
</gene>
<evidence type="ECO:0000256" key="2">
    <source>
        <dbReference type="ARBA" id="ARBA00022679"/>
    </source>
</evidence>
<evidence type="ECO:0000256" key="3">
    <source>
        <dbReference type="ARBA" id="ARBA00022691"/>
    </source>
</evidence>
<dbReference type="InterPro" id="IPR029063">
    <property type="entry name" value="SAM-dependent_MTases_sf"/>
</dbReference>
<dbReference type="AlphaFoldDB" id="A0A7T4URX5"/>
<evidence type="ECO:0000259" key="4">
    <source>
        <dbReference type="Pfam" id="PF05175"/>
    </source>
</evidence>
<dbReference type="Pfam" id="PF05175">
    <property type="entry name" value="MTS"/>
    <property type="match status" value="1"/>
</dbReference>
<evidence type="ECO:0000313" key="5">
    <source>
        <dbReference type="EMBL" id="QQD18860.1"/>
    </source>
</evidence>
<dbReference type="InterPro" id="IPR007848">
    <property type="entry name" value="Small_mtfrase_dom"/>
</dbReference>
<dbReference type="PANTHER" id="PTHR47816:SF4">
    <property type="entry name" value="RIBOSOMAL RNA SMALL SUBUNIT METHYLTRANSFERASE C"/>
    <property type="match status" value="1"/>
</dbReference>
<proteinExistence type="predicted"/>
<reference evidence="5 6" key="1">
    <citation type="submission" date="2020-12" db="EMBL/GenBank/DDBJ databases">
        <authorList>
            <person name="Shan Y."/>
        </authorList>
    </citation>
    <scope>NUCLEOTIDE SEQUENCE [LARGE SCALE GENOMIC DNA]</scope>
    <source>
        <strain evidence="6">csc3.9</strain>
    </source>
</reference>
<accession>A0A7T4URX5</accession>
<dbReference type="Proteomes" id="UP000596063">
    <property type="component" value="Chromosome"/>
</dbReference>
<dbReference type="GO" id="GO:0008757">
    <property type="term" value="F:S-adenosylmethionine-dependent methyltransferase activity"/>
    <property type="evidence" value="ECO:0007669"/>
    <property type="project" value="InterPro"/>
</dbReference>
<dbReference type="SUPFAM" id="SSF53335">
    <property type="entry name" value="S-adenosyl-L-methionine-dependent methyltransferases"/>
    <property type="match status" value="1"/>
</dbReference>
<dbReference type="InterPro" id="IPR046977">
    <property type="entry name" value="RsmC/RlmG"/>
</dbReference>
<dbReference type="KEGG" id="snan:I6N98_03060"/>
<dbReference type="Gene3D" id="3.40.50.150">
    <property type="entry name" value="Vaccinia Virus protein VP39"/>
    <property type="match status" value="2"/>
</dbReference>
<dbReference type="PANTHER" id="PTHR47816">
    <property type="entry name" value="RIBOSOMAL RNA SMALL SUBUNIT METHYLTRANSFERASE C"/>
    <property type="match status" value="1"/>
</dbReference>